<dbReference type="Proteomes" id="UP000053780">
    <property type="component" value="Unassembled WGS sequence"/>
</dbReference>
<dbReference type="InterPro" id="IPR031503">
    <property type="entry name" value="DUF5099"/>
</dbReference>
<reference evidence="1 2" key="1">
    <citation type="journal article" date="2013" name="BMC Genomics">
        <title>Genome sequencing and comparative genomics of honey bee microsporidia, Nosema apis reveal novel insights into host-parasite interactions.</title>
        <authorList>
            <person name="Chen Yp."/>
            <person name="Pettis J.S."/>
            <person name="Zhao Y."/>
            <person name="Liu X."/>
            <person name="Tallon L.J."/>
            <person name="Sadzewicz L.D."/>
            <person name="Li R."/>
            <person name="Zheng H."/>
            <person name="Huang S."/>
            <person name="Zhang X."/>
            <person name="Hamilton M.C."/>
            <person name="Pernal S.F."/>
            <person name="Melathopoulos A.P."/>
            <person name="Yan X."/>
            <person name="Evans J.D."/>
        </authorList>
    </citation>
    <scope>NUCLEOTIDE SEQUENCE [LARGE SCALE GENOMIC DNA]</scope>
    <source>
        <strain evidence="1 2">BRL 01</strain>
    </source>
</reference>
<name>T0LCR9_9MICR</name>
<dbReference type="Pfam" id="PF17025">
    <property type="entry name" value="DUF5099"/>
    <property type="match status" value="1"/>
</dbReference>
<accession>T0LCR9</accession>
<dbReference type="AlphaFoldDB" id="T0LCR9"/>
<sequence>MFILKKLPSQVLVLDYLSTVSANLIKQIQSYNKNINVDFLEHDKKYDLVFLCNYVFEFDLNFYKTVSSAEIIFRRNKFTFNIFMEGLKHYSECQIRNGA</sequence>
<dbReference type="EMBL" id="KE647006">
    <property type="protein sequence ID" value="EQB62099.1"/>
    <property type="molecule type" value="Genomic_DNA"/>
</dbReference>
<evidence type="ECO:0000313" key="1">
    <source>
        <dbReference type="EMBL" id="EQB62099.1"/>
    </source>
</evidence>
<gene>
    <name evidence="1" type="ORF">NAPIS_ORF00328</name>
</gene>
<dbReference type="HOGENOM" id="CLU_162190_0_0_1"/>
<dbReference type="OrthoDB" id="2189368at2759"/>
<protein>
    <submittedName>
        <fullName evidence="1">Uncharacterized protein</fullName>
    </submittedName>
</protein>
<dbReference type="VEuPathDB" id="MicrosporidiaDB:NAPIS_ORF00328"/>
<keyword evidence="2" id="KW-1185">Reference proteome</keyword>
<proteinExistence type="predicted"/>
<organism evidence="1 2">
    <name type="scientific">Vairimorpha apis BRL 01</name>
    <dbReference type="NCBI Taxonomy" id="1037528"/>
    <lineage>
        <taxon>Eukaryota</taxon>
        <taxon>Fungi</taxon>
        <taxon>Fungi incertae sedis</taxon>
        <taxon>Microsporidia</taxon>
        <taxon>Nosematidae</taxon>
        <taxon>Vairimorpha</taxon>
    </lineage>
</organism>
<evidence type="ECO:0000313" key="2">
    <source>
        <dbReference type="Proteomes" id="UP000053780"/>
    </source>
</evidence>